<feature type="transmembrane region" description="Helical" evidence="2">
    <location>
        <begin position="6"/>
        <end position="28"/>
    </location>
</feature>
<sequence length="197" mass="22372">MDWSNIDWAVVAATFIGPIFAVVITLWYQERSSRMRSRQELFVAMMRTRRHPTNADFVGALNLLPVHFYADKSVMERYVELIAVFDDLAWFTPQARPRLNEQADLRVAYLLSAMSKAVGRPVEQLQILRGAYAPQGWQDEEQALKSLRAALSEIASGVRPLRVWVDQLHQSAPSLVKSEQIQEDTSNTVSEPAKDVV</sequence>
<reference evidence="4 5" key="1">
    <citation type="submission" date="2018-05" db="EMBL/GenBank/DDBJ databases">
        <title>The draft genome of strain NS-104.</title>
        <authorList>
            <person name="Hang P."/>
            <person name="Jiang J."/>
        </authorList>
    </citation>
    <scope>NUCLEOTIDE SEQUENCE [LARGE SCALE GENOMIC DNA]</scope>
    <source>
        <strain evidence="4 5">NS-104</strain>
    </source>
</reference>
<feature type="compositionally biased region" description="Polar residues" evidence="1">
    <location>
        <begin position="176"/>
        <end position="190"/>
    </location>
</feature>
<feature type="region of interest" description="Disordered" evidence="1">
    <location>
        <begin position="176"/>
        <end position="197"/>
    </location>
</feature>
<keyword evidence="2" id="KW-0812">Transmembrane</keyword>
<feature type="domain" description="DUF6680" evidence="3">
    <location>
        <begin position="3"/>
        <end position="172"/>
    </location>
</feature>
<evidence type="ECO:0000256" key="2">
    <source>
        <dbReference type="SAM" id="Phobius"/>
    </source>
</evidence>
<evidence type="ECO:0000313" key="5">
    <source>
        <dbReference type="Proteomes" id="UP000245252"/>
    </source>
</evidence>
<accession>A0A2U2DSD2</accession>
<evidence type="ECO:0000259" key="3">
    <source>
        <dbReference type="Pfam" id="PF20385"/>
    </source>
</evidence>
<keyword evidence="2" id="KW-0472">Membrane</keyword>
<dbReference type="AlphaFoldDB" id="A0A2U2DSD2"/>
<dbReference type="EMBL" id="QFBC01000004">
    <property type="protein sequence ID" value="PWE56236.1"/>
    <property type="molecule type" value="Genomic_DNA"/>
</dbReference>
<name>A0A2U2DSD2_9HYPH</name>
<comment type="caution">
    <text evidence="4">The sequence shown here is derived from an EMBL/GenBank/DDBJ whole genome shotgun (WGS) entry which is preliminary data.</text>
</comment>
<keyword evidence="2" id="KW-1133">Transmembrane helix</keyword>
<evidence type="ECO:0000313" key="4">
    <source>
        <dbReference type="EMBL" id="PWE56236.1"/>
    </source>
</evidence>
<dbReference type="InterPro" id="IPR046502">
    <property type="entry name" value="DUF6680"/>
</dbReference>
<organism evidence="4 5">
    <name type="scientific">Metarhizobium album</name>
    <dbReference type="NCBI Taxonomy" id="2182425"/>
    <lineage>
        <taxon>Bacteria</taxon>
        <taxon>Pseudomonadati</taxon>
        <taxon>Pseudomonadota</taxon>
        <taxon>Alphaproteobacteria</taxon>
        <taxon>Hyphomicrobiales</taxon>
        <taxon>Rhizobiaceae</taxon>
        <taxon>Metarhizobium</taxon>
    </lineage>
</organism>
<dbReference type="Pfam" id="PF20385">
    <property type="entry name" value="DUF6680"/>
    <property type="match status" value="1"/>
</dbReference>
<gene>
    <name evidence="4" type="ORF">DEM27_12480</name>
</gene>
<keyword evidence="5" id="KW-1185">Reference proteome</keyword>
<evidence type="ECO:0000256" key="1">
    <source>
        <dbReference type="SAM" id="MobiDB-lite"/>
    </source>
</evidence>
<proteinExistence type="predicted"/>
<protein>
    <recommendedName>
        <fullName evidence="3">DUF6680 domain-containing protein</fullName>
    </recommendedName>
</protein>
<dbReference type="Proteomes" id="UP000245252">
    <property type="component" value="Unassembled WGS sequence"/>
</dbReference>